<accession>A0A7C9IDS2</accession>
<reference evidence="1 2" key="1">
    <citation type="submission" date="2019-12" db="EMBL/GenBank/DDBJ databases">
        <title>Deinococcus sp. HMF7620 Genome sequencing and assembly.</title>
        <authorList>
            <person name="Kang H."/>
            <person name="Kim H."/>
            <person name="Joh K."/>
        </authorList>
    </citation>
    <scope>NUCLEOTIDE SEQUENCE [LARGE SCALE GENOMIC DNA]</scope>
    <source>
        <strain evidence="1 2">HMF7620</strain>
    </source>
</reference>
<comment type="caution">
    <text evidence="1">The sequence shown here is derived from an EMBL/GenBank/DDBJ whole genome shotgun (WGS) entry which is preliminary data.</text>
</comment>
<evidence type="ECO:0000313" key="2">
    <source>
        <dbReference type="Proteomes" id="UP000483286"/>
    </source>
</evidence>
<sequence length="112" mass="12155">MTARLAELAALLVGLPDTTARTERLHQEEDVLVVDAHLFKPSGKWAYTTPAIYLKGEMAGEWDVAMMAQQAVRRAADLGAAQLSRGALDSSYTLVITDHPESYPVMTPSAPE</sequence>
<gene>
    <name evidence="1" type="ORF">GO986_17445</name>
</gene>
<name>A0A7C9IDS2_9DEIO</name>
<organism evidence="1 2">
    <name type="scientific">Deinococcus arboris</name>
    <dbReference type="NCBI Taxonomy" id="2682977"/>
    <lineage>
        <taxon>Bacteria</taxon>
        <taxon>Thermotogati</taxon>
        <taxon>Deinococcota</taxon>
        <taxon>Deinococci</taxon>
        <taxon>Deinococcales</taxon>
        <taxon>Deinococcaceae</taxon>
        <taxon>Deinococcus</taxon>
    </lineage>
</organism>
<evidence type="ECO:0000313" key="1">
    <source>
        <dbReference type="EMBL" id="MVN88526.1"/>
    </source>
</evidence>
<dbReference type="AlphaFoldDB" id="A0A7C9IDS2"/>
<keyword evidence="2" id="KW-1185">Reference proteome</keyword>
<protein>
    <submittedName>
        <fullName evidence="1">Uncharacterized protein</fullName>
    </submittedName>
</protein>
<dbReference type="EMBL" id="WQLB01000029">
    <property type="protein sequence ID" value="MVN88526.1"/>
    <property type="molecule type" value="Genomic_DNA"/>
</dbReference>
<dbReference type="Proteomes" id="UP000483286">
    <property type="component" value="Unassembled WGS sequence"/>
</dbReference>
<dbReference type="RefSeq" id="WP_157460586.1">
    <property type="nucleotide sequence ID" value="NZ_WQLB01000029.1"/>
</dbReference>
<proteinExistence type="predicted"/>